<sequence>MAVGPNKSSPGRRSHSYNLSDVMEPLTKHFSQPNIFLYTHGGAADPTGEAVCDHLNVSLETTENRSIACLPVCQFGQPELLCKRWCLGKEN</sequence>
<dbReference type="Proteomes" id="UP001469553">
    <property type="component" value="Unassembled WGS sequence"/>
</dbReference>
<name>A0ABV0Y7Z3_9TELE</name>
<keyword evidence="2" id="KW-1185">Reference proteome</keyword>
<evidence type="ECO:0000313" key="1">
    <source>
        <dbReference type="EMBL" id="MEQ2289919.1"/>
    </source>
</evidence>
<dbReference type="EMBL" id="JAHRIP010025670">
    <property type="protein sequence ID" value="MEQ2289919.1"/>
    <property type="molecule type" value="Genomic_DNA"/>
</dbReference>
<organism evidence="1 2">
    <name type="scientific">Ameca splendens</name>
    <dbReference type="NCBI Taxonomy" id="208324"/>
    <lineage>
        <taxon>Eukaryota</taxon>
        <taxon>Metazoa</taxon>
        <taxon>Chordata</taxon>
        <taxon>Craniata</taxon>
        <taxon>Vertebrata</taxon>
        <taxon>Euteleostomi</taxon>
        <taxon>Actinopterygii</taxon>
        <taxon>Neopterygii</taxon>
        <taxon>Teleostei</taxon>
        <taxon>Neoteleostei</taxon>
        <taxon>Acanthomorphata</taxon>
        <taxon>Ovalentaria</taxon>
        <taxon>Atherinomorphae</taxon>
        <taxon>Cyprinodontiformes</taxon>
        <taxon>Goodeidae</taxon>
        <taxon>Ameca</taxon>
    </lineage>
</organism>
<evidence type="ECO:0000313" key="2">
    <source>
        <dbReference type="Proteomes" id="UP001469553"/>
    </source>
</evidence>
<accession>A0ABV0Y7Z3</accession>
<comment type="caution">
    <text evidence="1">The sequence shown here is derived from an EMBL/GenBank/DDBJ whole genome shotgun (WGS) entry which is preliminary data.</text>
</comment>
<protein>
    <submittedName>
        <fullName evidence="1">Uncharacterized protein</fullName>
    </submittedName>
</protein>
<reference evidence="1 2" key="1">
    <citation type="submission" date="2021-06" db="EMBL/GenBank/DDBJ databases">
        <authorList>
            <person name="Palmer J.M."/>
        </authorList>
    </citation>
    <scope>NUCLEOTIDE SEQUENCE [LARGE SCALE GENOMIC DNA]</scope>
    <source>
        <strain evidence="1 2">AS_MEX2019</strain>
        <tissue evidence="1">Muscle</tissue>
    </source>
</reference>
<gene>
    <name evidence="1" type="ORF">AMECASPLE_038161</name>
</gene>
<proteinExistence type="predicted"/>